<evidence type="ECO:0000256" key="1">
    <source>
        <dbReference type="SAM" id="Phobius"/>
    </source>
</evidence>
<accession>A0A563DEK0</accession>
<reference evidence="2 3" key="1">
    <citation type="submission" date="2019-02" db="EMBL/GenBank/DDBJ databases">
        <title>Apibacter muscae sp. nov.: a novel member of the house fly microbiota.</title>
        <authorList>
            <person name="Park R."/>
        </authorList>
    </citation>
    <scope>NUCLEOTIDE SEQUENCE [LARGE SCALE GENOMIC DNA]</scope>
    <source>
        <strain evidence="2 3">AL1</strain>
    </source>
</reference>
<evidence type="ECO:0000313" key="2">
    <source>
        <dbReference type="EMBL" id="TWP28728.1"/>
    </source>
</evidence>
<feature type="transmembrane region" description="Helical" evidence="1">
    <location>
        <begin position="6"/>
        <end position="26"/>
    </location>
</feature>
<name>A0A563DEK0_9FLAO</name>
<organism evidence="2 3">
    <name type="scientific">Apibacter muscae</name>
    <dbReference type="NCBI Taxonomy" id="2509004"/>
    <lineage>
        <taxon>Bacteria</taxon>
        <taxon>Pseudomonadati</taxon>
        <taxon>Bacteroidota</taxon>
        <taxon>Flavobacteriia</taxon>
        <taxon>Flavobacteriales</taxon>
        <taxon>Weeksellaceae</taxon>
        <taxon>Apibacter</taxon>
    </lineage>
</organism>
<sequence>MIVYLPFIFIGSFQGMAIFPFIFVRYKHMLYDKRLINHEKIHLRQQIELLWIFFFLWYLTEYLYNMIKYKNLQLAYKKISFEKEAYANDLNFTYLKTRKMWNFLSYYKQV</sequence>
<dbReference type="RefSeq" id="WP_146292347.1">
    <property type="nucleotide sequence ID" value="NZ_SELH01000017.1"/>
</dbReference>
<dbReference type="EMBL" id="SELH01000017">
    <property type="protein sequence ID" value="TWP28728.1"/>
    <property type="molecule type" value="Genomic_DNA"/>
</dbReference>
<dbReference type="AlphaFoldDB" id="A0A563DEK0"/>
<evidence type="ECO:0000313" key="3">
    <source>
        <dbReference type="Proteomes" id="UP000319499"/>
    </source>
</evidence>
<keyword evidence="1" id="KW-1133">Transmembrane helix</keyword>
<evidence type="ECO:0008006" key="4">
    <source>
        <dbReference type="Google" id="ProtNLM"/>
    </source>
</evidence>
<dbReference type="OrthoDB" id="1027344at2"/>
<feature type="transmembrane region" description="Helical" evidence="1">
    <location>
        <begin position="47"/>
        <end position="64"/>
    </location>
</feature>
<keyword evidence="3" id="KW-1185">Reference proteome</keyword>
<gene>
    <name evidence="2" type="ORF">ETU09_05270</name>
</gene>
<keyword evidence="1" id="KW-0812">Transmembrane</keyword>
<dbReference type="Proteomes" id="UP000319499">
    <property type="component" value="Unassembled WGS sequence"/>
</dbReference>
<protein>
    <recommendedName>
        <fullName evidence="4">DUF4157 domain-containing protein</fullName>
    </recommendedName>
</protein>
<keyword evidence="1" id="KW-0472">Membrane</keyword>
<comment type="caution">
    <text evidence="2">The sequence shown here is derived from an EMBL/GenBank/DDBJ whole genome shotgun (WGS) entry which is preliminary data.</text>
</comment>
<proteinExistence type="predicted"/>